<evidence type="ECO:0000313" key="2">
    <source>
        <dbReference type="Proteomes" id="UP001162992"/>
    </source>
</evidence>
<dbReference type="Proteomes" id="UP001162992">
    <property type="component" value="Chromosome 5"/>
</dbReference>
<protein>
    <submittedName>
        <fullName evidence="1">Uncharacterized protein</fullName>
    </submittedName>
</protein>
<keyword evidence="2" id="KW-1185">Reference proteome</keyword>
<dbReference type="EMBL" id="CM055096">
    <property type="protein sequence ID" value="KAJ7555215.1"/>
    <property type="molecule type" value="Genomic_DNA"/>
</dbReference>
<name>A0ACC2DM58_DIPCM</name>
<accession>A0ACC2DM58</accession>
<gene>
    <name evidence="1" type="ORF">O6H91_05G026800</name>
</gene>
<proteinExistence type="predicted"/>
<comment type="caution">
    <text evidence="1">The sequence shown here is derived from an EMBL/GenBank/DDBJ whole genome shotgun (WGS) entry which is preliminary data.</text>
</comment>
<organism evidence="1 2">
    <name type="scientific">Diphasiastrum complanatum</name>
    <name type="common">Issler's clubmoss</name>
    <name type="synonym">Lycopodium complanatum</name>
    <dbReference type="NCBI Taxonomy" id="34168"/>
    <lineage>
        <taxon>Eukaryota</taxon>
        <taxon>Viridiplantae</taxon>
        <taxon>Streptophyta</taxon>
        <taxon>Embryophyta</taxon>
        <taxon>Tracheophyta</taxon>
        <taxon>Lycopodiopsida</taxon>
        <taxon>Lycopodiales</taxon>
        <taxon>Lycopodiaceae</taxon>
        <taxon>Lycopodioideae</taxon>
        <taxon>Diphasiastrum</taxon>
    </lineage>
</organism>
<sequence length="760" mass="84695">MICHSFLELSLEGRKEAGRHVRPSFHLCQQWSLSFHFQRELYKSSKTALSKHLCGNSQKMDDTFKSTGTESNSMLFEKAIPVRITKSSCEDRYAELTVRIVMGLSKHQRSTKFLQVQITNELDPFFLYSLEVNEDDFQTLKVEQCILVDFSTFPHKFIELLEHCIEAGSNDSPRFLAVLQVRTGDSAFSVVETNQFKHLSHLSLCFRQGNDSTIKSYLAGRLAEFKCANADLHGKLRRTLLSLEKALQDVNGLTSELSELKENNSRVISELKEKYMLEIAREKDKAMVKCSELKERLEKERLQMEVRLHLQADTHQGRVAELDKQVHMLMDSNYTLEMKAAEVNNKLEAAEKSLYERQKECDRLRTENCSLDSEKHESAKILNSNLIRLSALEQEVQDKTELLSSLTKQLEVHASHRSALEGSLKDAQVAADRAEEKAIASSAEVNKCGQIIEKLQAELRSYKSKFKAKTQVAAQQDSLLLERQSTIDKGILDSNVMRQEIAVLKTQNESLKNKVDETKGKLDEAQDLIKSNQQMIQWLNQQLTEAQLGRFGTAGFSSRYGFKHSAGCSPNSESFGRGLTNHTATFSNGATLVGTLSKNSSKTIIPSSSYLQSVHSRTMSPVNSLTSSLSATSSKPFSFGRATPVSSPLSSANNGPLKFGNKPTQKNSIGVTTSLDAMATRFSMGLGNVGSSFDVDNLNRALKQGEVCPILPRPQLSFADPKSIVTKEAKMMTPNLSKASVGDSLDDLNSQTPKNSLLSC</sequence>
<evidence type="ECO:0000313" key="1">
    <source>
        <dbReference type="EMBL" id="KAJ7555215.1"/>
    </source>
</evidence>
<reference evidence="2" key="1">
    <citation type="journal article" date="2024" name="Proc. Natl. Acad. Sci. U.S.A.">
        <title>Extraordinary preservation of gene collinearity over three hundred million years revealed in homosporous lycophytes.</title>
        <authorList>
            <person name="Li C."/>
            <person name="Wickell D."/>
            <person name="Kuo L.Y."/>
            <person name="Chen X."/>
            <person name="Nie B."/>
            <person name="Liao X."/>
            <person name="Peng D."/>
            <person name="Ji J."/>
            <person name="Jenkins J."/>
            <person name="Williams M."/>
            <person name="Shu S."/>
            <person name="Plott C."/>
            <person name="Barry K."/>
            <person name="Rajasekar S."/>
            <person name="Grimwood J."/>
            <person name="Han X."/>
            <person name="Sun S."/>
            <person name="Hou Z."/>
            <person name="He W."/>
            <person name="Dai G."/>
            <person name="Sun C."/>
            <person name="Schmutz J."/>
            <person name="Leebens-Mack J.H."/>
            <person name="Li F.W."/>
            <person name="Wang L."/>
        </authorList>
    </citation>
    <scope>NUCLEOTIDE SEQUENCE [LARGE SCALE GENOMIC DNA]</scope>
    <source>
        <strain evidence="2">cv. PW_Plant_1</strain>
    </source>
</reference>